<organism evidence="2 3">
    <name type="scientific">Inmirania thermothiophila</name>
    <dbReference type="NCBI Taxonomy" id="1750597"/>
    <lineage>
        <taxon>Bacteria</taxon>
        <taxon>Pseudomonadati</taxon>
        <taxon>Pseudomonadota</taxon>
        <taxon>Gammaproteobacteria</taxon>
        <taxon>Chromatiales</taxon>
        <taxon>Ectothiorhodospiraceae</taxon>
        <taxon>Inmirania</taxon>
    </lineage>
</organism>
<dbReference type="InterPro" id="IPR027417">
    <property type="entry name" value="P-loop_NTPase"/>
</dbReference>
<accession>A0A3N1Y2N5</accession>
<name>A0A3N1Y2N5_9GAMM</name>
<reference evidence="2 3" key="1">
    <citation type="submission" date="2018-11" db="EMBL/GenBank/DDBJ databases">
        <title>Genomic Encyclopedia of Type Strains, Phase IV (KMG-IV): sequencing the most valuable type-strain genomes for metagenomic binning, comparative biology and taxonomic classification.</title>
        <authorList>
            <person name="Goeker M."/>
        </authorList>
    </citation>
    <scope>NUCLEOTIDE SEQUENCE [LARGE SCALE GENOMIC DNA]</scope>
    <source>
        <strain evidence="2 3">DSM 100275</strain>
    </source>
</reference>
<comment type="caution">
    <text evidence="2">The sequence shown here is derived from an EMBL/GenBank/DDBJ whole genome shotgun (WGS) entry which is preliminary data.</text>
</comment>
<protein>
    <submittedName>
        <fullName evidence="2">Dethiobiotin synthetase</fullName>
    </submittedName>
</protein>
<feature type="region of interest" description="Disordered" evidence="1">
    <location>
        <begin position="342"/>
        <end position="365"/>
    </location>
</feature>
<gene>
    <name evidence="2" type="ORF">EDC57_2013</name>
</gene>
<dbReference type="EMBL" id="RJVI01000002">
    <property type="protein sequence ID" value="ROR32801.1"/>
    <property type="molecule type" value="Genomic_DNA"/>
</dbReference>
<feature type="compositionally biased region" description="Low complexity" evidence="1">
    <location>
        <begin position="354"/>
        <end position="365"/>
    </location>
</feature>
<sequence>MNGIERIGGTRLRRAKKAYTTRRVDWSGVCGLVHGRRPQAGDLVLARVAAIGQHKRIELADGRRARLFRGDEVVVAYGNRYAPDQFEAVVPADLGPCDLVAAGGVAARARSAHDRMQEPTRLEPVGLLAGADGAVLNLRRYRLARRVAPRVPTIAVVGTSMNAGKTTTAAGIVHGMRACGLRVGAAKITGTGAGGDVWHLTDAGAEHVLDFVDAGHASTYLLEPAAVEEVLRLLTAELAARGVEAVVLEVADGLYQRETEALLTGTAFAECVDAVFFAAGDAMGAVAGAQWLAARGRRVLGISGALTRSPLAVREAQAACAAPVLDLEGLWSLDWRRAAPGRAGPASGGGLPGAAGRAAAAGAHP</sequence>
<keyword evidence="3" id="KW-1185">Reference proteome</keyword>
<dbReference type="RefSeq" id="WP_211331954.1">
    <property type="nucleotide sequence ID" value="NZ_RJVI01000002.1"/>
</dbReference>
<dbReference type="AlphaFoldDB" id="A0A3N1Y2N5"/>
<evidence type="ECO:0000256" key="1">
    <source>
        <dbReference type="SAM" id="MobiDB-lite"/>
    </source>
</evidence>
<proteinExistence type="predicted"/>
<evidence type="ECO:0000313" key="2">
    <source>
        <dbReference type="EMBL" id="ROR32801.1"/>
    </source>
</evidence>
<evidence type="ECO:0000313" key="3">
    <source>
        <dbReference type="Proteomes" id="UP000276634"/>
    </source>
</evidence>
<dbReference type="Proteomes" id="UP000276634">
    <property type="component" value="Unassembled WGS sequence"/>
</dbReference>
<dbReference type="Gene3D" id="3.40.50.300">
    <property type="entry name" value="P-loop containing nucleotide triphosphate hydrolases"/>
    <property type="match status" value="1"/>
</dbReference>
<dbReference type="SUPFAM" id="SSF52540">
    <property type="entry name" value="P-loop containing nucleoside triphosphate hydrolases"/>
    <property type="match status" value="1"/>
</dbReference>